<reference evidence="3 4" key="1">
    <citation type="submission" date="2016-10" db="EMBL/GenBank/DDBJ databases">
        <authorList>
            <person name="de Groot N.N."/>
        </authorList>
    </citation>
    <scope>NUCLEOTIDE SEQUENCE [LARGE SCALE GENOMIC DNA]</scope>
    <source>
        <strain evidence="3 4">47C3B</strain>
    </source>
</reference>
<dbReference type="InterPro" id="IPR035897">
    <property type="entry name" value="Toll_tir_struct_dom_sf"/>
</dbReference>
<sequence>MSKAFLSHSSTQKPLIENIYKRLGKDNCIIDKYNFEPGTPTLNSIIEGIEKTDLFVIFLSDDSLNSEWVKYEIEYAKNLKSLELFNRILIFLVDLTIDHTDKRIPDWLTEKYNLKHVTDPILLYKKIDSKLRDISIENHPYVKKKEEIFIGRNGLMEEFEQKYYNLENIKPSAIIASGFEEVGRRKFVKHALDKVEKLNKYHNPISFLLDSRDSIEDFILRIEDLNSIHPDETLKKINNLELSEKIAFAIALVLRFKENNEILFIIDKGCIVQPNKKIADWFLEIILDERFYNNTVICLISTFRPNTSLIRKFFNLISFHVNELTPIDRQILFLKYCELFDLQPDKAETEKILGVLNGMPGQVFHCVRMISDEGLINTINKLDEIKKHNDIKVFQIISAIKDEGLLFYNLLIFIARFEFVSYDFLYKIFSRNDSVEEALDKLFIYGVFDRIGINKEYIQPHHAISEYIKRAKFQIDSETRLKLRKQINLLLNDSNEYPDISQILITIKILIQTNQSIPERYFIPSFVLRTIIDHYYENKYDQVNILAQKMIANHLKHDPAIIREIRYWYCMSISRKSFERSEDIFYENLREFEKGDYYFLLGFHKRIQKKFPEAEENFRDALRFDENSQKTKRELVNVLLSQNRYPEALEFAKANYSKNKLSAFHIQGYFMCLVRKRILFEEDKIILNELMNNIHISHDFKAKELYHTMRGEYEYFVNKNLPNSIKILKEAINISEFKHYPRKALLEVYNKSDFRIEEAKLKRDMDNQSDKFIYED</sequence>
<accession>A0A1G7CPD3</accession>
<dbReference type="InterPro" id="IPR000157">
    <property type="entry name" value="TIR_dom"/>
</dbReference>
<dbReference type="Gene3D" id="1.25.40.10">
    <property type="entry name" value="Tetratricopeptide repeat domain"/>
    <property type="match status" value="1"/>
</dbReference>
<feature type="repeat" description="TPR" evidence="1">
    <location>
        <begin position="595"/>
        <end position="628"/>
    </location>
</feature>
<organism evidence="3 4">
    <name type="scientific">Mucilaginibacter pineti</name>
    <dbReference type="NCBI Taxonomy" id="1391627"/>
    <lineage>
        <taxon>Bacteria</taxon>
        <taxon>Pseudomonadati</taxon>
        <taxon>Bacteroidota</taxon>
        <taxon>Sphingobacteriia</taxon>
        <taxon>Sphingobacteriales</taxon>
        <taxon>Sphingobacteriaceae</taxon>
        <taxon>Mucilaginibacter</taxon>
    </lineage>
</organism>
<evidence type="ECO:0000259" key="2">
    <source>
        <dbReference type="PROSITE" id="PS50104"/>
    </source>
</evidence>
<feature type="domain" description="TIR" evidence="2">
    <location>
        <begin position="1"/>
        <end position="135"/>
    </location>
</feature>
<dbReference type="Gene3D" id="3.40.50.10140">
    <property type="entry name" value="Toll/interleukin-1 receptor homology (TIR) domain"/>
    <property type="match status" value="1"/>
</dbReference>
<dbReference type="SMART" id="SM00255">
    <property type="entry name" value="TIR"/>
    <property type="match status" value="1"/>
</dbReference>
<dbReference type="SUPFAM" id="SSF52200">
    <property type="entry name" value="Toll/Interleukin receptor TIR domain"/>
    <property type="match status" value="1"/>
</dbReference>
<dbReference type="RefSeq" id="WP_091149964.1">
    <property type="nucleotide sequence ID" value="NZ_FNAI01000006.1"/>
</dbReference>
<dbReference type="AlphaFoldDB" id="A0A1G7CPD3"/>
<dbReference type="PROSITE" id="PS50005">
    <property type="entry name" value="TPR"/>
    <property type="match status" value="1"/>
</dbReference>
<gene>
    <name evidence="3" type="ORF">SAMN05216464_10635</name>
</gene>
<name>A0A1G7CPD3_9SPHI</name>
<keyword evidence="1" id="KW-0802">TPR repeat</keyword>
<dbReference type="SUPFAM" id="SSF48452">
    <property type="entry name" value="TPR-like"/>
    <property type="match status" value="1"/>
</dbReference>
<dbReference type="EMBL" id="FNAI01000006">
    <property type="protein sequence ID" value="SDE41081.1"/>
    <property type="molecule type" value="Genomic_DNA"/>
</dbReference>
<dbReference type="PROSITE" id="PS50104">
    <property type="entry name" value="TIR"/>
    <property type="match status" value="1"/>
</dbReference>
<proteinExistence type="predicted"/>
<dbReference type="OrthoDB" id="8435646at2"/>
<dbReference type="STRING" id="1391627.SAMN05216464_10635"/>
<dbReference type="InterPro" id="IPR019734">
    <property type="entry name" value="TPR_rpt"/>
</dbReference>
<evidence type="ECO:0000256" key="1">
    <source>
        <dbReference type="PROSITE-ProRule" id="PRU00339"/>
    </source>
</evidence>
<evidence type="ECO:0000313" key="4">
    <source>
        <dbReference type="Proteomes" id="UP000199072"/>
    </source>
</evidence>
<keyword evidence="4" id="KW-1185">Reference proteome</keyword>
<dbReference type="Pfam" id="PF13676">
    <property type="entry name" value="TIR_2"/>
    <property type="match status" value="1"/>
</dbReference>
<protein>
    <submittedName>
        <fullName evidence="3">TIR domain-containing protein</fullName>
    </submittedName>
</protein>
<evidence type="ECO:0000313" key="3">
    <source>
        <dbReference type="EMBL" id="SDE41081.1"/>
    </source>
</evidence>
<dbReference type="InterPro" id="IPR011990">
    <property type="entry name" value="TPR-like_helical_dom_sf"/>
</dbReference>
<dbReference type="GO" id="GO:0007165">
    <property type="term" value="P:signal transduction"/>
    <property type="evidence" value="ECO:0007669"/>
    <property type="project" value="InterPro"/>
</dbReference>
<dbReference type="Proteomes" id="UP000199072">
    <property type="component" value="Unassembled WGS sequence"/>
</dbReference>